<organism evidence="12 13">
    <name type="scientific">Acrobeloides nanus</name>
    <dbReference type="NCBI Taxonomy" id="290746"/>
    <lineage>
        <taxon>Eukaryota</taxon>
        <taxon>Metazoa</taxon>
        <taxon>Ecdysozoa</taxon>
        <taxon>Nematoda</taxon>
        <taxon>Chromadorea</taxon>
        <taxon>Rhabditida</taxon>
        <taxon>Tylenchina</taxon>
        <taxon>Cephalobomorpha</taxon>
        <taxon>Cephaloboidea</taxon>
        <taxon>Cephalobidae</taxon>
        <taxon>Acrobeloides</taxon>
    </lineage>
</organism>
<sequence>MEPLIAIYSAAEIFLALFISFSNLLVIWVFVKVRRIRSPTNTYIFSLALTDFLTGAIGIPVTVYSVVSRAPHAFLPCLALHIILCMFCTISLFHLLAIAIDKYLSICCHCGLLHQRSKHGRARFLIVLAWVFGSGIACLPLFDAFGFASSTSGNFIGECHFTVVMDYRYLVYVIFFGTIIIPSLIIIFCYVSIFHKIKLEERHVKCLLRVAERQKRIMKRRKLLRIMIILVTTYAVTWYPLYIINTIDLFFPEYHSTAAITLAAVVLSHVSCAVNPLIYAYGVPGFQHALRQFFRIGPKSETTAFPSCVVPQSKTFDVHSQLYRDVSMIRKESAHFSRNASMKLPQRAYTFE</sequence>
<keyword evidence="5" id="KW-0297">G-protein coupled receptor</keyword>
<name>A0A914CNB4_9BILA</name>
<dbReference type="PANTHER" id="PTHR24246">
    <property type="entry name" value="OLFACTORY RECEPTOR AND ADENOSINE RECEPTOR"/>
    <property type="match status" value="1"/>
</dbReference>
<keyword evidence="3 10" id="KW-0812">Transmembrane</keyword>
<feature type="transmembrane region" description="Helical" evidence="10">
    <location>
        <begin position="169"/>
        <end position="193"/>
    </location>
</feature>
<feature type="transmembrane region" description="Helical" evidence="10">
    <location>
        <begin position="256"/>
        <end position="281"/>
    </location>
</feature>
<dbReference type="SMART" id="SM01381">
    <property type="entry name" value="7TM_GPCR_Srsx"/>
    <property type="match status" value="1"/>
</dbReference>
<dbReference type="SUPFAM" id="SSF81321">
    <property type="entry name" value="Family A G protein-coupled receptor-like"/>
    <property type="match status" value="1"/>
</dbReference>
<dbReference type="PROSITE" id="PS50262">
    <property type="entry name" value="G_PROTEIN_RECEP_F1_2"/>
    <property type="match status" value="1"/>
</dbReference>
<dbReference type="Gene3D" id="1.20.1070.10">
    <property type="entry name" value="Rhodopsin 7-helix transmembrane proteins"/>
    <property type="match status" value="1"/>
</dbReference>
<dbReference type="InterPro" id="IPR000276">
    <property type="entry name" value="GPCR_Rhodpsn"/>
</dbReference>
<evidence type="ECO:0000313" key="12">
    <source>
        <dbReference type="Proteomes" id="UP000887540"/>
    </source>
</evidence>
<evidence type="ECO:0000256" key="2">
    <source>
        <dbReference type="ARBA" id="ARBA00022475"/>
    </source>
</evidence>
<feature type="transmembrane region" description="Helical" evidence="10">
    <location>
        <begin position="223"/>
        <end position="244"/>
    </location>
</feature>
<dbReference type="InterPro" id="IPR017452">
    <property type="entry name" value="GPCR_Rhodpsn_7TM"/>
</dbReference>
<dbReference type="PRINTS" id="PR00237">
    <property type="entry name" value="GPCRRHODOPSN"/>
</dbReference>
<evidence type="ECO:0000259" key="11">
    <source>
        <dbReference type="PROSITE" id="PS50262"/>
    </source>
</evidence>
<keyword evidence="4 10" id="KW-1133">Transmembrane helix</keyword>
<evidence type="ECO:0000256" key="7">
    <source>
        <dbReference type="ARBA" id="ARBA00023170"/>
    </source>
</evidence>
<feature type="domain" description="G-protein coupled receptors family 1 profile" evidence="11">
    <location>
        <begin position="22"/>
        <end position="279"/>
    </location>
</feature>
<feature type="transmembrane region" description="Helical" evidence="10">
    <location>
        <begin position="73"/>
        <end position="96"/>
    </location>
</feature>
<keyword evidence="12" id="KW-1185">Reference proteome</keyword>
<evidence type="ECO:0000256" key="6">
    <source>
        <dbReference type="ARBA" id="ARBA00023136"/>
    </source>
</evidence>
<accession>A0A914CNB4</accession>
<dbReference type="PANTHER" id="PTHR24246:SF27">
    <property type="entry name" value="ADENOSINE RECEPTOR, ISOFORM A"/>
    <property type="match status" value="1"/>
</dbReference>
<evidence type="ECO:0000256" key="10">
    <source>
        <dbReference type="SAM" id="Phobius"/>
    </source>
</evidence>
<feature type="transmembrane region" description="Helical" evidence="10">
    <location>
        <begin position="6"/>
        <end position="31"/>
    </location>
</feature>
<dbReference type="WBParaSite" id="ACRNAN_scaffold1270.g9606.t1">
    <property type="protein sequence ID" value="ACRNAN_scaffold1270.g9606.t1"/>
    <property type="gene ID" value="ACRNAN_scaffold1270.g9606"/>
</dbReference>
<evidence type="ECO:0000256" key="1">
    <source>
        <dbReference type="ARBA" id="ARBA00004651"/>
    </source>
</evidence>
<keyword evidence="2" id="KW-1003">Cell membrane</keyword>
<feature type="transmembrane region" description="Helical" evidence="10">
    <location>
        <begin position="43"/>
        <end position="67"/>
    </location>
</feature>
<keyword evidence="7" id="KW-0675">Receptor</keyword>
<evidence type="ECO:0000313" key="13">
    <source>
        <dbReference type="WBParaSite" id="ACRNAN_scaffold1270.g9606.t1"/>
    </source>
</evidence>
<comment type="subcellular location">
    <subcellularLocation>
        <location evidence="1">Cell membrane</location>
        <topology evidence="1">Multi-pass membrane protein</topology>
    </subcellularLocation>
</comment>
<evidence type="ECO:0000256" key="8">
    <source>
        <dbReference type="ARBA" id="ARBA00023180"/>
    </source>
</evidence>
<dbReference type="Proteomes" id="UP000887540">
    <property type="component" value="Unplaced"/>
</dbReference>
<keyword evidence="6 10" id="KW-0472">Membrane</keyword>
<reference evidence="13" key="1">
    <citation type="submission" date="2022-11" db="UniProtKB">
        <authorList>
            <consortium name="WormBaseParasite"/>
        </authorList>
    </citation>
    <scope>IDENTIFICATION</scope>
</reference>
<evidence type="ECO:0000256" key="9">
    <source>
        <dbReference type="ARBA" id="ARBA00023224"/>
    </source>
</evidence>
<evidence type="ECO:0000256" key="4">
    <source>
        <dbReference type="ARBA" id="ARBA00022989"/>
    </source>
</evidence>
<protein>
    <submittedName>
        <fullName evidence="13">G-protein coupled receptors family 1 profile domain-containing protein</fullName>
    </submittedName>
</protein>
<evidence type="ECO:0000256" key="3">
    <source>
        <dbReference type="ARBA" id="ARBA00022692"/>
    </source>
</evidence>
<keyword evidence="9" id="KW-0807">Transducer</keyword>
<evidence type="ECO:0000256" key="5">
    <source>
        <dbReference type="ARBA" id="ARBA00023040"/>
    </source>
</evidence>
<feature type="transmembrane region" description="Helical" evidence="10">
    <location>
        <begin position="124"/>
        <end position="149"/>
    </location>
</feature>
<dbReference type="GO" id="GO:0005886">
    <property type="term" value="C:plasma membrane"/>
    <property type="evidence" value="ECO:0007669"/>
    <property type="project" value="UniProtKB-SubCell"/>
</dbReference>
<dbReference type="Pfam" id="PF00001">
    <property type="entry name" value="7tm_1"/>
    <property type="match status" value="1"/>
</dbReference>
<keyword evidence="8" id="KW-0325">Glycoprotein</keyword>
<dbReference type="AlphaFoldDB" id="A0A914CNB4"/>
<dbReference type="GO" id="GO:0004930">
    <property type="term" value="F:G protein-coupled receptor activity"/>
    <property type="evidence" value="ECO:0007669"/>
    <property type="project" value="UniProtKB-KW"/>
</dbReference>
<proteinExistence type="predicted"/>